<gene>
    <name evidence="1" type="ORF">SAMN02745781_03387</name>
</gene>
<evidence type="ECO:0000313" key="1">
    <source>
        <dbReference type="EMBL" id="SHF87689.1"/>
    </source>
</evidence>
<reference evidence="2" key="1">
    <citation type="submission" date="2016-11" db="EMBL/GenBank/DDBJ databases">
        <authorList>
            <person name="Varghese N."/>
            <person name="Submissions S."/>
        </authorList>
    </citation>
    <scope>NUCLEOTIDE SEQUENCE [LARGE SCALE GENOMIC DNA]</scope>
    <source>
        <strain evidence="2">DSM 21264</strain>
    </source>
</reference>
<organism evidence="1 2">
    <name type="scientific">Vibrio gazogenes DSM 21264 = NBRC 103151</name>
    <dbReference type="NCBI Taxonomy" id="1123492"/>
    <lineage>
        <taxon>Bacteria</taxon>
        <taxon>Pseudomonadati</taxon>
        <taxon>Pseudomonadota</taxon>
        <taxon>Gammaproteobacteria</taxon>
        <taxon>Vibrionales</taxon>
        <taxon>Vibrionaceae</taxon>
        <taxon>Vibrio</taxon>
    </lineage>
</organism>
<proteinExistence type="predicted"/>
<dbReference type="InterPro" id="IPR009363">
    <property type="entry name" value="Phage_Mu_Gp16"/>
</dbReference>
<dbReference type="AlphaFoldDB" id="A0A1M5F888"/>
<accession>A0A1M5F888</accession>
<sequence>MSNLLKLVQIGKRELALDDDMYRDMLQQTVGQRSSKNLSQWQLSKVLDHMKALGFKPKPKPAAKTQVRLPECKKILAIWITMRKQGFIKNASDAALDAFVKRMTSQINGGQGIEKLNWLKSEDAYHVLEALKRWHYRVMKEAILAAGGRIPSNDDCTGPAGYGKLAEYYQDFIRK</sequence>
<protein>
    <submittedName>
        <fullName evidence="1">Mu-like prophage protein gp16</fullName>
    </submittedName>
</protein>
<dbReference type="Pfam" id="PF06252">
    <property type="entry name" value="GemA"/>
    <property type="match status" value="1"/>
</dbReference>
<dbReference type="EMBL" id="FQUH01000019">
    <property type="protein sequence ID" value="SHF87689.1"/>
    <property type="molecule type" value="Genomic_DNA"/>
</dbReference>
<dbReference type="Proteomes" id="UP000184159">
    <property type="component" value="Unassembled WGS sequence"/>
</dbReference>
<evidence type="ECO:0000313" key="2">
    <source>
        <dbReference type="Proteomes" id="UP000184159"/>
    </source>
</evidence>
<keyword evidence="2" id="KW-1185">Reference proteome</keyword>
<name>A0A1M5F888_VIBGA</name>
<dbReference type="RefSeq" id="WP_072961944.1">
    <property type="nucleotide sequence ID" value="NZ_FQUH01000019.1"/>
</dbReference>